<dbReference type="Pfam" id="PF00621">
    <property type="entry name" value="RhoGEF"/>
    <property type="match status" value="1"/>
</dbReference>
<proteinExistence type="predicted"/>
<accession>A0A9W8HA19</accession>
<dbReference type="SMART" id="SM00325">
    <property type="entry name" value="RhoGEF"/>
    <property type="match status" value="1"/>
</dbReference>
<dbReference type="GO" id="GO:0005737">
    <property type="term" value="C:cytoplasm"/>
    <property type="evidence" value="ECO:0007669"/>
    <property type="project" value="TreeGrafter"/>
</dbReference>
<dbReference type="InterPro" id="IPR001611">
    <property type="entry name" value="Leu-rich_rpt"/>
</dbReference>
<feature type="compositionally biased region" description="Basic and acidic residues" evidence="3">
    <location>
        <begin position="322"/>
        <end position="331"/>
    </location>
</feature>
<dbReference type="AlphaFoldDB" id="A0A9W8HA19"/>
<dbReference type="SMART" id="SM00369">
    <property type="entry name" value="LRR_TYP"/>
    <property type="match status" value="4"/>
</dbReference>
<feature type="compositionally biased region" description="Low complexity" evidence="3">
    <location>
        <begin position="15"/>
        <end position="25"/>
    </location>
</feature>
<protein>
    <recommendedName>
        <fullName evidence="4">DH domain-containing protein</fullName>
    </recommendedName>
</protein>
<feature type="region of interest" description="Disordered" evidence="3">
    <location>
        <begin position="322"/>
        <end position="351"/>
    </location>
</feature>
<keyword evidence="1" id="KW-0433">Leucine-rich repeat</keyword>
<evidence type="ECO:0000256" key="3">
    <source>
        <dbReference type="SAM" id="MobiDB-lite"/>
    </source>
</evidence>
<dbReference type="PROSITE" id="PS51450">
    <property type="entry name" value="LRR"/>
    <property type="match status" value="1"/>
</dbReference>
<name>A0A9W8HA19_9FUNG</name>
<dbReference type="Gene3D" id="1.20.900.10">
    <property type="entry name" value="Dbl homology (DH) domain"/>
    <property type="match status" value="1"/>
</dbReference>
<dbReference type="InterPro" id="IPR003591">
    <property type="entry name" value="Leu-rich_rpt_typical-subtyp"/>
</dbReference>
<sequence>MAPAAVDAGQMHRTASLSALPDSAAEPPPPPLPPARAGAESPAAGGALLADYSGLGLLDFPRGVPDNLRALNIGGNALVQLPPGLGSAFAALRVLDVSGNRLTLLPDDIGGLRCLRELHASRNLLAALPASLGALSGLEVLDVSENRLARLPPCLGLLAGSLRVLLADGNPLDAAHRALAEPILAGPAADPPRGAGKRERVRRALAVAAAGGLHADAKEHMPAIKKLLAMGLGARRDRSSSAPAPPPAPPHVIRSHSSDETAATTALTVSTALAADASGHASSSSASQSSRSSSANAAADPAQDAGRVQTLLWQLRDEWDLDPAHRDRPESGRIPPPPLLLGRSGTDPDAEADVGAAALERAYREKAASASNSQRMKILSELLVTEVTYVDTLKNVVGVFLNPMRETKILSESELREIFSNIEVILAFHNDHFLPSVTHSISQPEMAIGSVFLRHSAHFRLYSTYANNHGTSTRTLSAVMSRRTVSSFIRHAHNDVTQLGQVSLDGHLLTPVQRLPRYRMLLTDLLANTPPEHPDHEQLFLALKELNKIIYEVNERKRLFENQAMLRRLQDKIAGAADIPLAAPHRAFKLSAGFHLETYAKQAGGKADPPTAAAAAVVVRRSGGGHVYRYYLFSDMLLQCSAAVNKDLRLGRVYRLPPHGAAASITHTGELRIACIDRVIYLRGAPGEVQAWARAINHHPPQR</sequence>
<dbReference type="InterPro" id="IPR000219">
    <property type="entry name" value="DH_dom"/>
</dbReference>
<reference evidence="5" key="1">
    <citation type="submission" date="2022-07" db="EMBL/GenBank/DDBJ databases">
        <title>Phylogenomic reconstructions and comparative analyses of Kickxellomycotina fungi.</title>
        <authorList>
            <person name="Reynolds N.K."/>
            <person name="Stajich J.E."/>
            <person name="Barry K."/>
            <person name="Grigoriev I.V."/>
            <person name="Crous P."/>
            <person name="Smith M.E."/>
        </authorList>
    </citation>
    <scope>NUCLEOTIDE SEQUENCE</scope>
    <source>
        <strain evidence="5">NBRC 105414</strain>
    </source>
</reference>
<dbReference type="InterPro" id="IPR051092">
    <property type="entry name" value="FYVE_RhoGEF_PH"/>
</dbReference>
<organism evidence="5 6">
    <name type="scientific">Coemansia javaensis</name>
    <dbReference type="NCBI Taxonomy" id="2761396"/>
    <lineage>
        <taxon>Eukaryota</taxon>
        <taxon>Fungi</taxon>
        <taxon>Fungi incertae sedis</taxon>
        <taxon>Zoopagomycota</taxon>
        <taxon>Kickxellomycotina</taxon>
        <taxon>Kickxellomycetes</taxon>
        <taxon>Kickxellales</taxon>
        <taxon>Kickxellaceae</taxon>
        <taxon>Coemansia</taxon>
    </lineage>
</organism>
<feature type="region of interest" description="Disordered" evidence="3">
    <location>
        <begin position="1"/>
        <end position="41"/>
    </location>
</feature>
<evidence type="ECO:0000313" key="6">
    <source>
        <dbReference type="Proteomes" id="UP001140217"/>
    </source>
</evidence>
<gene>
    <name evidence="5" type="ORF">H4R18_004101</name>
</gene>
<evidence type="ECO:0000256" key="1">
    <source>
        <dbReference type="ARBA" id="ARBA00022614"/>
    </source>
</evidence>
<dbReference type="EMBL" id="JANBUL010000184">
    <property type="protein sequence ID" value="KAJ2779293.1"/>
    <property type="molecule type" value="Genomic_DNA"/>
</dbReference>
<dbReference type="PROSITE" id="PS50010">
    <property type="entry name" value="DH_2"/>
    <property type="match status" value="1"/>
</dbReference>
<evidence type="ECO:0000259" key="4">
    <source>
        <dbReference type="PROSITE" id="PS50010"/>
    </source>
</evidence>
<feature type="region of interest" description="Disordered" evidence="3">
    <location>
        <begin position="280"/>
        <end position="304"/>
    </location>
</feature>
<comment type="caution">
    <text evidence="5">The sequence shown here is derived from an EMBL/GenBank/DDBJ whole genome shotgun (WGS) entry which is preliminary data.</text>
</comment>
<keyword evidence="6" id="KW-1185">Reference proteome</keyword>
<dbReference type="PANTHER" id="PTHR12673:SF159">
    <property type="entry name" value="LD03170P"/>
    <property type="match status" value="1"/>
</dbReference>
<dbReference type="PANTHER" id="PTHR12673">
    <property type="entry name" value="FACIOGENITAL DYSPLASIA PROTEIN"/>
    <property type="match status" value="1"/>
</dbReference>
<dbReference type="InterPro" id="IPR032675">
    <property type="entry name" value="LRR_dom_sf"/>
</dbReference>
<dbReference type="Gene3D" id="3.80.10.10">
    <property type="entry name" value="Ribonuclease Inhibitor"/>
    <property type="match status" value="1"/>
</dbReference>
<dbReference type="SUPFAM" id="SSF52058">
    <property type="entry name" value="L domain-like"/>
    <property type="match status" value="1"/>
</dbReference>
<evidence type="ECO:0000313" key="5">
    <source>
        <dbReference type="EMBL" id="KAJ2779293.1"/>
    </source>
</evidence>
<dbReference type="InterPro" id="IPR035899">
    <property type="entry name" value="DBL_dom_sf"/>
</dbReference>
<keyword evidence="2" id="KW-0677">Repeat</keyword>
<dbReference type="OrthoDB" id="660555at2759"/>
<feature type="domain" description="DH" evidence="4">
    <location>
        <begin position="374"/>
        <end position="556"/>
    </location>
</feature>
<dbReference type="Pfam" id="PF13855">
    <property type="entry name" value="LRR_8"/>
    <property type="match status" value="1"/>
</dbReference>
<feature type="region of interest" description="Disordered" evidence="3">
    <location>
        <begin position="235"/>
        <end position="262"/>
    </location>
</feature>
<dbReference type="SMART" id="SM00364">
    <property type="entry name" value="LRR_BAC"/>
    <property type="match status" value="4"/>
</dbReference>
<dbReference type="CDD" id="cd00160">
    <property type="entry name" value="RhoGEF"/>
    <property type="match status" value="1"/>
</dbReference>
<dbReference type="Proteomes" id="UP001140217">
    <property type="component" value="Unassembled WGS sequence"/>
</dbReference>
<dbReference type="SUPFAM" id="SSF48065">
    <property type="entry name" value="DBL homology domain (DH-domain)"/>
    <property type="match status" value="1"/>
</dbReference>
<evidence type="ECO:0000256" key="2">
    <source>
        <dbReference type="ARBA" id="ARBA00022737"/>
    </source>
</evidence>
<dbReference type="GO" id="GO:0005085">
    <property type="term" value="F:guanyl-nucleotide exchange factor activity"/>
    <property type="evidence" value="ECO:0007669"/>
    <property type="project" value="InterPro"/>
</dbReference>